<dbReference type="EMBL" id="BLIV01000003">
    <property type="protein sequence ID" value="GFE50120.1"/>
    <property type="molecule type" value="Genomic_DNA"/>
</dbReference>
<dbReference type="InterPro" id="IPR009057">
    <property type="entry name" value="Homeodomain-like_sf"/>
</dbReference>
<dbReference type="PROSITE" id="PS01124">
    <property type="entry name" value="HTH_ARAC_FAMILY_2"/>
    <property type="match status" value="1"/>
</dbReference>
<feature type="domain" description="HTH araC/xylS-type" evidence="4">
    <location>
        <begin position="162"/>
        <end position="260"/>
    </location>
</feature>
<sequence length="268" mass="29475">MAIDRPIIQTLSQLSMGQDWRLSLVHDRPAHLLIWVTRGQGRVLMDGQRQGVGTHSAIVLPACHLFSLELGRQSIAQVVVIPQETDLLMPKIPRLLRIRDSMVMNELNTLIEAAGREQSSGRPLCRQSMEAFGALISVWIQRQIAMEEHAPARRNAAARLCSAYCAQINAHFATPMTMSDHAEALGVTPTHLTRACKAATGKTAAELLTERVLHEARCLLAETNVPAQDIARHLGFGSAAYFTRFMQHHTRATPTALRRASAATLKAA</sequence>
<dbReference type="PANTHER" id="PTHR43280">
    <property type="entry name" value="ARAC-FAMILY TRANSCRIPTIONAL REGULATOR"/>
    <property type="match status" value="1"/>
</dbReference>
<organism evidence="5 6">
    <name type="scientific">Roseobacter cerasinus</name>
    <dbReference type="NCBI Taxonomy" id="2602289"/>
    <lineage>
        <taxon>Bacteria</taxon>
        <taxon>Pseudomonadati</taxon>
        <taxon>Pseudomonadota</taxon>
        <taxon>Alphaproteobacteria</taxon>
        <taxon>Rhodobacterales</taxon>
        <taxon>Roseobacteraceae</taxon>
        <taxon>Roseobacter</taxon>
    </lineage>
</organism>
<gene>
    <name evidence="5" type="ORF">So717_18730</name>
</gene>
<dbReference type="RefSeq" id="WP_238840776.1">
    <property type="nucleotide sequence ID" value="NZ_BLIV01000003.1"/>
</dbReference>
<dbReference type="PANTHER" id="PTHR43280:SF32">
    <property type="entry name" value="TRANSCRIPTIONAL REGULATORY PROTEIN"/>
    <property type="match status" value="1"/>
</dbReference>
<evidence type="ECO:0000313" key="5">
    <source>
        <dbReference type="EMBL" id="GFE50120.1"/>
    </source>
</evidence>
<name>A0A640VRQ9_9RHOB</name>
<dbReference type="SUPFAM" id="SSF46689">
    <property type="entry name" value="Homeodomain-like"/>
    <property type="match status" value="1"/>
</dbReference>
<evidence type="ECO:0000313" key="6">
    <source>
        <dbReference type="Proteomes" id="UP000436522"/>
    </source>
</evidence>
<dbReference type="Gene3D" id="1.10.10.60">
    <property type="entry name" value="Homeodomain-like"/>
    <property type="match status" value="1"/>
</dbReference>
<accession>A0A640VRQ9</accession>
<evidence type="ECO:0000256" key="1">
    <source>
        <dbReference type="ARBA" id="ARBA00023015"/>
    </source>
</evidence>
<keyword evidence="6" id="KW-1185">Reference proteome</keyword>
<dbReference type="Pfam" id="PF12833">
    <property type="entry name" value="HTH_18"/>
    <property type="match status" value="1"/>
</dbReference>
<dbReference type="AlphaFoldDB" id="A0A640VRQ9"/>
<evidence type="ECO:0000256" key="2">
    <source>
        <dbReference type="ARBA" id="ARBA00023125"/>
    </source>
</evidence>
<evidence type="ECO:0000259" key="4">
    <source>
        <dbReference type="PROSITE" id="PS01124"/>
    </source>
</evidence>
<dbReference type="GO" id="GO:0043565">
    <property type="term" value="F:sequence-specific DNA binding"/>
    <property type="evidence" value="ECO:0007669"/>
    <property type="project" value="InterPro"/>
</dbReference>
<protein>
    <recommendedName>
        <fullName evidence="4">HTH araC/xylS-type domain-containing protein</fullName>
    </recommendedName>
</protein>
<dbReference type="GO" id="GO:0003700">
    <property type="term" value="F:DNA-binding transcription factor activity"/>
    <property type="evidence" value="ECO:0007669"/>
    <property type="project" value="InterPro"/>
</dbReference>
<proteinExistence type="predicted"/>
<reference evidence="5 6" key="1">
    <citation type="submission" date="2019-12" db="EMBL/GenBank/DDBJ databases">
        <title>Roseobacter cerasinus sp. nov., isolated from seawater around aquaculture.</title>
        <authorList>
            <person name="Muramatsu S."/>
            <person name="Takabe Y."/>
            <person name="Mori K."/>
            <person name="Takaichi S."/>
            <person name="Hanada S."/>
        </authorList>
    </citation>
    <scope>NUCLEOTIDE SEQUENCE [LARGE SCALE GENOMIC DNA]</scope>
    <source>
        <strain evidence="5 6">AI77</strain>
    </source>
</reference>
<evidence type="ECO:0000256" key="3">
    <source>
        <dbReference type="ARBA" id="ARBA00023163"/>
    </source>
</evidence>
<dbReference type="Proteomes" id="UP000436522">
    <property type="component" value="Unassembled WGS sequence"/>
</dbReference>
<keyword evidence="2" id="KW-0238">DNA-binding</keyword>
<dbReference type="InterPro" id="IPR018060">
    <property type="entry name" value="HTH_AraC"/>
</dbReference>
<keyword evidence="1" id="KW-0805">Transcription regulation</keyword>
<dbReference type="SMART" id="SM00342">
    <property type="entry name" value="HTH_ARAC"/>
    <property type="match status" value="1"/>
</dbReference>
<comment type="caution">
    <text evidence="5">The sequence shown here is derived from an EMBL/GenBank/DDBJ whole genome shotgun (WGS) entry which is preliminary data.</text>
</comment>
<keyword evidence="3" id="KW-0804">Transcription</keyword>